<evidence type="ECO:0000259" key="9">
    <source>
        <dbReference type="Pfam" id="PF22984"/>
    </source>
</evidence>
<evidence type="ECO:0000256" key="5">
    <source>
        <dbReference type="ARBA" id="ARBA00023163"/>
    </source>
</evidence>
<name>A0A090L2G6_STRRB</name>
<evidence type="ECO:0000256" key="7">
    <source>
        <dbReference type="RuleBase" id="RU365082"/>
    </source>
</evidence>
<evidence type="ECO:0000313" key="13">
    <source>
        <dbReference type="WormBase" id="SRAE_1000214300"/>
    </source>
</evidence>
<organism evidence="10">
    <name type="scientific">Strongyloides ratti</name>
    <name type="common">Parasitic roundworm</name>
    <dbReference type="NCBI Taxonomy" id="34506"/>
    <lineage>
        <taxon>Eukaryota</taxon>
        <taxon>Metazoa</taxon>
        <taxon>Ecdysozoa</taxon>
        <taxon>Nematoda</taxon>
        <taxon>Chromadorea</taxon>
        <taxon>Rhabditida</taxon>
        <taxon>Tylenchina</taxon>
        <taxon>Panagrolaimomorpha</taxon>
        <taxon>Strongyloidoidea</taxon>
        <taxon>Strongyloididae</taxon>
        <taxon>Strongyloides</taxon>
    </lineage>
</organism>
<reference evidence="12" key="2">
    <citation type="submission" date="2020-12" db="UniProtKB">
        <authorList>
            <consortium name="WormBaseParasite"/>
        </authorList>
    </citation>
    <scope>IDENTIFICATION</scope>
</reference>
<evidence type="ECO:0000313" key="11">
    <source>
        <dbReference type="Proteomes" id="UP000035682"/>
    </source>
</evidence>
<keyword evidence="11" id="KW-1185">Reference proteome</keyword>
<dbReference type="CTD" id="36376252"/>
<dbReference type="InterPro" id="IPR055122">
    <property type="entry name" value="Med14_N"/>
</dbReference>
<evidence type="ECO:0000256" key="1">
    <source>
        <dbReference type="ARBA" id="ARBA00004123"/>
    </source>
</evidence>
<dbReference type="GO" id="GO:0003712">
    <property type="term" value="F:transcription coregulator activity"/>
    <property type="evidence" value="ECO:0007669"/>
    <property type="project" value="UniProtKB-UniRule"/>
</dbReference>
<comment type="function">
    <text evidence="7">Component of the Mediator complex, a coactivator involved in the regulated transcription of nearly all RNA polymerase II-dependent genes. Mediator functions as a bridge to convey information from gene-specific regulatory proteins to the basal RNA polymerase II transcription machinery. Mediator is recruited to promoters by direct interactions with regulatory proteins and serves as a scaffold for the assembly of a functional preinitiation complex with RNA polymerase II and the general transcription factors.</text>
</comment>
<feature type="domain" description="Mediator of RNA polymerase II transcription subunit 14 RM6" evidence="9">
    <location>
        <begin position="807"/>
        <end position="856"/>
    </location>
</feature>
<keyword evidence="5 7" id="KW-0804">Transcription</keyword>
<evidence type="ECO:0000259" key="8">
    <source>
        <dbReference type="Pfam" id="PF08638"/>
    </source>
</evidence>
<dbReference type="OrthoDB" id="205099at2759"/>
<keyword evidence="3 7" id="KW-0805">Transcription regulation</keyword>
<dbReference type="WBParaSite" id="SRAE_1000214300.1">
    <property type="protein sequence ID" value="SRAE_1000214300.1"/>
    <property type="gene ID" value="WBGene00258757"/>
</dbReference>
<feature type="domain" description="Mediator complex subunit MED14 N-terminal" evidence="8">
    <location>
        <begin position="68"/>
        <end position="257"/>
    </location>
</feature>
<accession>A0A090L2G6</accession>
<dbReference type="InterPro" id="IPR013947">
    <property type="entry name" value="Mediator_Med14"/>
</dbReference>
<dbReference type="STRING" id="34506.A0A090L2G6"/>
<dbReference type="EMBL" id="LN609528">
    <property type="protein sequence ID" value="CEF63887.1"/>
    <property type="molecule type" value="Genomic_DNA"/>
</dbReference>
<dbReference type="PANTHER" id="PTHR12809">
    <property type="entry name" value="MEDIATOR COMPLEX SUBUNIT"/>
    <property type="match status" value="1"/>
</dbReference>
<keyword evidence="4 7" id="KW-0010">Activator</keyword>
<dbReference type="GeneID" id="36376252"/>
<dbReference type="InterPro" id="IPR055114">
    <property type="entry name" value="Med14_RM6"/>
</dbReference>
<evidence type="ECO:0000313" key="12">
    <source>
        <dbReference type="WBParaSite" id="SRAE_1000214300.1"/>
    </source>
</evidence>
<protein>
    <recommendedName>
        <fullName evidence="7">Mediator of RNA polymerase II transcription subunit 14</fullName>
    </recommendedName>
    <alternativeName>
        <fullName evidence="7">Mediator complex subunit 14</fullName>
    </alternativeName>
</protein>
<dbReference type="eggNOG" id="KOG1875">
    <property type="taxonomic scope" value="Eukaryota"/>
</dbReference>
<reference evidence="10 11" key="1">
    <citation type="submission" date="2014-09" db="EMBL/GenBank/DDBJ databases">
        <authorList>
            <person name="Martin A.A."/>
        </authorList>
    </citation>
    <scope>NUCLEOTIDE SEQUENCE</scope>
    <source>
        <strain evidence="11">ED321</strain>
        <strain evidence="10">ED321 Heterogonic</strain>
    </source>
</reference>
<evidence type="ECO:0000256" key="6">
    <source>
        <dbReference type="ARBA" id="ARBA00023242"/>
    </source>
</evidence>
<dbReference type="Pfam" id="PF08638">
    <property type="entry name" value="Med14"/>
    <property type="match status" value="1"/>
</dbReference>
<comment type="subcellular location">
    <subcellularLocation>
        <location evidence="1 7">Nucleus</location>
    </subcellularLocation>
</comment>
<evidence type="ECO:0000256" key="3">
    <source>
        <dbReference type="ARBA" id="ARBA00023015"/>
    </source>
</evidence>
<comment type="similarity">
    <text evidence="2 7">Belongs to the Mediator complex subunit 14 family.</text>
</comment>
<dbReference type="GO" id="GO:0006357">
    <property type="term" value="P:regulation of transcription by RNA polymerase II"/>
    <property type="evidence" value="ECO:0007669"/>
    <property type="project" value="InterPro"/>
</dbReference>
<proteinExistence type="inferred from homology"/>
<dbReference type="GO" id="GO:0016592">
    <property type="term" value="C:mediator complex"/>
    <property type="evidence" value="ECO:0007669"/>
    <property type="project" value="UniProtKB-UniRule"/>
</dbReference>
<comment type="subunit">
    <text evidence="7">Component of the Mediator complex.</text>
</comment>
<evidence type="ECO:0000256" key="2">
    <source>
        <dbReference type="ARBA" id="ARBA00007813"/>
    </source>
</evidence>
<dbReference type="RefSeq" id="XP_024503088.1">
    <property type="nucleotide sequence ID" value="XM_024649186.1"/>
</dbReference>
<dbReference type="PANTHER" id="PTHR12809:SF2">
    <property type="entry name" value="MEDIATOR OF RNA POLYMERASE II TRANSCRIPTION SUBUNIT 14"/>
    <property type="match status" value="1"/>
</dbReference>
<gene>
    <name evidence="10 12 13" type="ORF">SRAE_1000214300</name>
</gene>
<dbReference type="Pfam" id="PF22984">
    <property type="entry name" value="RM6_Med14"/>
    <property type="match status" value="1"/>
</dbReference>
<evidence type="ECO:0000256" key="4">
    <source>
        <dbReference type="ARBA" id="ARBA00023159"/>
    </source>
</evidence>
<keyword evidence="6 7" id="KW-0539">Nucleus</keyword>
<evidence type="ECO:0000313" key="10">
    <source>
        <dbReference type="EMBL" id="CEF63887.1"/>
    </source>
</evidence>
<dbReference type="Proteomes" id="UP000035682">
    <property type="component" value="Unplaced"/>
</dbReference>
<dbReference type="GO" id="GO:0070847">
    <property type="term" value="C:core mediator complex"/>
    <property type="evidence" value="ECO:0007669"/>
    <property type="project" value="TreeGrafter"/>
</dbReference>
<sequence length="1355" mass="157014">MSENSNSDDNGYDKKDESFEITIPEFPGDNDECFSFSDNDNIRVKAKLEKGEKLPNLPPVAEQHAPGTMPLAVLLQYVCQKINQELLSMTELVCKTSDIGRKVALVQFAYTAKNLLSKVLAVVKWFRYFKRYRLCIPIQNFLDQQLQQYRDTADALCGIARGELTYARMPQYNIDSAIDVICGVYARLPLSIKKRFIPEPDLTTQELANILTRINLAIKTRLSFVAHFLPTRIKNIITNNGTVTLVVPGEFEITLTLPGETLNVKWKLLRVRILIHDYEFGDGKELVHYLQLKKIHKFCQKLLDRSKKPLISVYNFLHDFCITLQFDLIFGEILELTQGIYKNKVFIDFCNVQRRYISLAYWVNKKTKKNQSPNYQIVFSIPKKSRNSGIVVEYRPSDSFPIESYKEFEEKPSVHNILKSVIEYNVYKKLILLKEQLEKCNPKLNVRLTGDLLPKVTFYLLNKNIDGDDDELSFGVNFFTGEYMYVGDELKESLLLKATIFGLNNNIDTKKLEKCLDGIRTEFIMKKYIKSVNMLNVKLVMEKTLPSIFRKYAYFEHSIKLYFQIIKEPQCYITITFTDPKKKGLCINFFLLSTNEGKSTIIKLNPFDFYNPSKINTHKRSYLGEIGNTVNYVHKENFVQYSPHQIGAIINGIENKVSMVAVCDGFLKKNVVLGSVKNDCINNSPYIEIPNISKLIGSDNTKFFENMKEIILRNDSRSKHIWPLEYSLINTPIVEDFYKRDINGQDLVHLTGKKKCFHDIRSSGLLVPIASFYEIITSALVDKMKTFSMLHKHVYQFAYAYYHYYNKYCRIKLYSYHKLIIAYGENRDQLVFLTYKAIKDSFLLSFGQDLKQSFVNGDLSDSEYQDSSTLWNPHNLVASFLSEKSGRKNFLPELVDYLINTTRPLTSLYNGIRHKIICSSGLTQILIGENIYSEEFDIQLIPHSEHNFKVICGRMTIEIFMYAKGYVYIKDSSYEKPKLYGLKEFLKMYGGNVVDINTIEIDEILLEKGARSLPESKCADIEKVIRNPSSVPCFTNMNDEKNNKCMSVKDITGMDEKCREEYFSSSRDLIRISHDSFDKLLYQDSENKPISDFRNYLYSLRSFERLTTILVHNYGKPMLGGGGLTVHYAKVSHHIVKVTFSAAKRSDGSIPCNINFIIYLEPKTFRIRLKLEYIGSLRPTDDEIAIAEEYFEEVMKYTESPQMVYSFMNLIRLIIPKFFSCVTNLMLLQLNPDPLNFYTMNFEFVNVIQRKDDSMPKYVPQILINELSGRILIPITIKPQKVDFNNKNNDINNKIKLDFVWDAANNEVYIHNANDDFFKMINQKIIQFNNTVKESLECTLEACIRYILKSEIKST</sequence>
<dbReference type="WormBase" id="SRAE_1000214300">
    <property type="protein sequence ID" value="SRP09917"/>
    <property type="gene ID" value="WBGene00258757"/>
</dbReference>